<feature type="region of interest" description="Disordered" evidence="2">
    <location>
        <begin position="1"/>
        <end position="81"/>
    </location>
</feature>
<protein>
    <submittedName>
        <fullName evidence="3">Proline-rich protein 5</fullName>
    </submittedName>
</protein>
<comment type="similarity">
    <text evidence="1">Belongs to the PROTOR family.</text>
</comment>
<keyword evidence="4" id="KW-1185">Reference proteome</keyword>
<dbReference type="Proteomes" id="UP001434883">
    <property type="component" value="Unassembled WGS sequence"/>
</dbReference>
<feature type="compositionally biased region" description="Basic residues" evidence="2">
    <location>
        <begin position="41"/>
        <end position="50"/>
    </location>
</feature>
<reference evidence="3 4" key="1">
    <citation type="submission" date="2021-06" db="EMBL/GenBank/DDBJ databases">
        <authorList>
            <person name="Palmer J.M."/>
        </authorList>
    </citation>
    <scope>NUCLEOTIDE SEQUENCE [LARGE SCALE GENOMIC DNA]</scope>
    <source>
        <strain evidence="3 4">XC_2019</strain>
        <tissue evidence="3">Muscle</tissue>
    </source>
</reference>
<feature type="compositionally biased region" description="Basic residues" evidence="2">
    <location>
        <begin position="1"/>
        <end position="11"/>
    </location>
</feature>
<evidence type="ECO:0000256" key="1">
    <source>
        <dbReference type="ARBA" id="ARBA00010453"/>
    </source>
</evidence>
<name>A0ABV0RCD8_9TELE</name>
<organism evidence="3 4">
    <name type="scientific">Xenoophorus captivus</name>
    <dbReference type="NCBI Taxonomy" id="1517983"/>
    <lineage>
        <taxon>Eukaryota</taxon>
        <taxon>Metazoa</taxon>
        <taxon>Chordata</taxon>
        <taxon>Craniata</taxon>
        <taxon>Vertebrata</taxon>
        <taxon>Euteleostomi</taxon>
        <taxon>Actinopterygii</taxon>
        <taxon>Neopterygii</taxon>
        <taxon>Teleostei</taxon>
        <taxon>Neoteleostei</taxon>
        <taxon>Acanthomorphata</taxon>
        <taxon>Ovalentaria</taxon>
        <taxon>Atherinomorphae</taxon>
        <taxon>Cyprinodontiformes</taxon>
        <taxon>Goodeidae</taxon>
        <taxon>Xenoophorus</taxon>
    </lineage>
</organism>
<comment type="caution">
    <text evidence="3">The sequence shown here is derived from an EMBL/GenBank/DDBJ whole genome shotgun (WGS) entry which is preliminary data.</text>
</comment>
<feature type="non-terminal residue" evidence="3">
    <location>
        <position position="129"/>
    </location>
</feature>
<dbReference type="EMBL" id="JAHRIN010042322">
    <property type="protein sequence ID" value="MEQ2205818.1"/>
    <property type="molecule type" value="Genomic_DNA"/>
</dbReference>
<sequence length="129" mass="14394">MLDGLRRRHASRSSPRPLSLNFSTFSAPPPSPDMDSSSGHPFRRTLHRLKLMSSPSLSELGKSEKSSPEDRGEKQKRAGANATWNSIHNAVIAVFQKKGLADNELYTLNEGVRHLLKTELGSFFSEYLQ</sequence>
<evidence type="ECO:0000256" key="2">
    <source>
        <dbReference type="SAM" id="MobiDB-lite"/>
    </source>
</evidence>
<feature type="compositionally biased region" description="Basic and acidic residues" evidence="2">
    <location>
        <begin position="61"/>
        <end position="76"/>
    </location>
</feature>
<dbReference type="InterPro" id="IPR013745">
    <property type="entry name" value="Bit61/PRR5"/>
</dbReference>
<proteinExistence type="inferred from homology"/>
<accession>A0ABV0RCD8</accession>
<evidence type="ECO:0000313" key="3">
    <source>
        <dbReference type="EMBL" id="MEQ2205818.1"/>
    </source>
</evidence>
<gene>
    <name evidence="3" type="primary">PRR5</name>
    <name evidence="3" type="ORF">XENOCAPTIV_015118</name>
</gene>
<evidence type="ECO:0000313" key="4">
    <source>
        <dbReference type="Proteomes" id="UP001434883"/>
    </source>
</evidence>
<dbReference type="PANTHER" id="PTHR32428">
    <property type="entry name" value="TARGET OF RAPAMYCIN COMPLEX 2 SUBUNIT BIT61-RELATED"/>
    <property type="match status" value="1"/>
</dbReference>
<dbReference type="PANTHER" id="PTHR32428:SF4">
    <property type="entry name" value="PROLINE-RICH PROTEIN 5"/>
    <property type="match status" value="1"/>
</dbReference>